<sequence>MADYQRKTFLSPADILQKADDLLPMAIGLERSQESDQDICYLGEEGQVILHLHRHGSYTSVTATTDRLRTSKIDYEIQKFLTELPYEPGDQSGRGSGDPS</sequence>
<dbReference type="AlphaFoldDB" id="A0A381ZPW0"/>
<dbReference type="EMBL" id="UINC01022185">
    <property type="protein sequence ID" value="SVA91276.1"/>
    <property type="molecule type" value="Genomic_DNA"/>
</dbReference>
<protein>
    <submittedName>
        <fullName evidence="1">Uncharacterized protein</fullName>
    </submittedName>
</protein>
<gene>
    <name evidence="1" type="ORF">METZ01_LOCUS144130</name>
</gene>
<name>A0A381ZPW0_9ZZZZ</name>
<reference evidence="1" key="1">
    <citation type="submission" date="2018-05" db="EMBL/GenBank/DDBJ databases">
        <authorList>
            <person name="Lanie J.A."/>
            <person name="Ng W.-L."/>
            <person name="Kazmierczak K.M."/>
            <person name="Andrzejewski T.M."/>
            <person name="Davidsen T.M."/>
            <person name="Wayne K.J."/>
            <person name="Tettelin H."/>
            <person name="Glass J.I."/>
            <person name="Rusch D."/>
            <person name="Podicherti R."/>
            <person name="Tsui H.-C.T."/>
            <person name="Winkler M.E."/>
        </authorList>
    </citation>
    <scope>NUCLEOTIDE SEQUENCE</scope>
</reference>
<proteinExistence type="predicted"/>
<accession>A0A381ZPW0</accession>
<organism evidence="1">
    <name type="scientific">marine metagenome</name>
    <dbReference type="NCBI Taxonomy" id="408172"/>
    <lineage>
        <taxon>unclassified sequences</taxon>
        <taxon>metagenomes</taxon>
        <taxon>ecological metagenomes</taxon>
    </lineage>
</organism>
<evidence type="ECO:0000313" key="1">
    <source>
        <dbReference type="EMBL" id="SVA91276.1"/>
    </source>
</evidence>